<reference evidence="1" key="1">
    <citation type="submission" date="2024-03" db="EMBL/GenBank/DDBJ databases">
        <authorList>
            <person name="Chantapakul B."/>
            <person name="Wang S."/>
        </authorList>
    </citation>
    <scope>NUCLEOTIDE SEQUENCE</scope>
</reference>
<proteinExistence type="predicted"/>
<dbReference type="EMBL" id="PP429226">
    <property type="protein sequence ID" value="XCI77481.1"/>
    <property type="molecule type" value="Genomic_DNA"/>
</dbReference>
<organism evidence="1">
    <name type="scientific">Rhizobium phage LG08</name>
    <dbReference type="NCBI Taxonomy" id="3129229"/>
    <lineage>
        <taxon>Viruses</taxon>
        <taxon>Duplodnaviria</taxon>
        <taxon>Heunggongvirae</taxon>
        <taxon>Uroviricota</taxon>
        <taxon>Caudoviricetes</taxon>
    </lineage>
</organism>
<accession>A0AAU8HYF7</accession>
<gene>
    <name evidence="1" type="ORF">LDCGVIBL_CDS0123</name>
</gene>
<name>A0AAU8HYF7_9CAUD</name>
<evidence type="ECO:0008006" key="2">
    <source>
        <dbReference type="Google" id="ProtNLM"/>
    </source>
</evidence>
<protein>
    <recommendedName>
        <fullName evidence="2">Tail fiber protein</fullName>
    </recommendedName>
</protein>
<evidence type="ECO:0000313" key="1">
    <source>
        <dbReference type="EMBL" id="XCI77481.1"/>
    </source>
</evidence>
<sequence length="275" mass="29252">MIVGSYRSLVLPFDEMPVIFDLADRTPYIKTSEDVFVTDIDGLTDFTHTYDSHTGNVFVGIVSRAYGVMANVDLQATYGGLPMTRVAFSKPGSGAYGFAIALFGIKGGPTGPAELKISNSGAGVNVGFAALKISNANSLAEDWNVGASAYSTFDNGMSASGVVSANIGIEGDSTGLTYLCFGGVDQYEAYPVEIISRNISEGETRRYTIEPEAFGRELFPGIVPDTKFTNSFSFGRRIMGPESTDGVCDGTIRFRGVNANLYGVCCAVIRGNFES</sequence>